<dbReference type="Proteomes" id="UP000257139">
    <property type="component" value="Unassembled WGS sequence"/>
</dbReference>
<accession>A0A7Z7NRW1</accession>
<dbReference type="Gene3D" id="3.30.420.10">
    <property type="entry name" value="Ribonuclease H-like superfamily/Ribonuclease H"/>
    <property type="match status" value="1"/>
</dbReference>
<dbReference type="GO" id="GO:0003676">
    <property type="term" value="F:nucleic acid binding"/>
    <property type="evidence" value="ECO:0007669"/>
    <property type="project" value="InterPro"/>
</dbReference>
<dbReference type="InterPro" id="IPR036397">
    <property type="entry name" value="RNaseH_sf"/>
</dbReference>
<name>A0A7Z7NRW1_9BURK</name>
<evidence type="ECO:0000313" key="1">
    <source>
        <dbReference type="EMBL" id="SPC26152.1"/>
    </source>
</evidence>
<organism evidence="1 2">
    <name type="scientific">Cupriavidus taiwanensis</name>
    <dbReference type="NCBI Taxonomy" id="164546"/>
    <lineage>
        <taxon>Bacteria</taxon>
        <taxon>Pseudomonadati</taxon>
        <taxon>Pseudomonadota</taxon>
        <taxon>Betaproteobacteria</taxon>
        <taxon>Burkholderiales</taxon>
        <taxon>Burkholderiaceae</taxon>
        <taxon>Cupriavidus</taxon>
    </lineage>
</organism>
<sequence length="70" mass="8097">MLNPIDYLWAWLKRHAIANFCPDNLNELQTTARNKLRSAQHPPSIIAACCGFAHTRTRRGWPFNSKNNFT</sequence>
<reference evidence="1 2" key="1">
    <citation type="submission" date="2018-01" db="EMBL/GenBank/DDBJ databases">
        <authorList>
            <person name="Clerissi C."/>
        </authorList>
    </citation>
    <scope>NUCLEOTIDE SEQUENCE [LARGE SCALE GENOMIC DNA]</scope>
    <source>
        <strain evidence="1">Cupriavidus taiwanensis STM 6021</strain>
    </source>
</reference>
<evidence type="ECO:0000313" key="2">
    <source>
        <dbReference type="Proteomes" id="UP000257139"/>
    </source>
</evidence>
<gene>
    <name evidence="1" type="ORF">CBM2594_U60018</name>
</gene>
<evidence type="ECO:0008006" key="3">
    <source>
        <dbReference type="Google" id="ProtNLM"/>
    </source>
</evidence>
<proteinExistence type="predicted"/>
<dbReference type="EMBL" id="OGUU01000053">
    <property type="protein sequence ID" value="SPC26152.1"/>
    <property type="molecule type" value="Genomic_DNA"/>
</dbReference>
<comment type="caution">
    <text evidence="1">The sequence shown here is derived from an EMBL/GenBank/DDBJ whole genome shotgun (WGS) entry which is preliminary data.</text>
</comment>
<dbReference type="AlphaFoldDB" id="A0A7Z7NRW1"/>
<protein>
    <recommendedName>
        <fullName evidence="3">Transposase</fullName>
    </recommendedName>
</protein>